<feature type="compositionally biased region" description="Low complexity" evidence="1">
    <location>
        <begin position="132"/>
        <end position="200"/>
    </location>
</feature>
<name>A0A0M8PMQ7_RHORH</name>
<sequence length="277" mass="27043">MSESRTKSGSGTGSELVCPPKESKGAGGYLKLAGQGATALARGPLVTGLFVARKGLDVARNMAGNRECRRAQAAATIESGSRGRGRKLLVTVGALGVVAAGGVVFYRSRLGDHPPVAPEPPRIESSPPAPVAAPEAAAPKAEAPKAEAPAPKPAATTNAKPAPAATPEAAAPKPEAAAPKPAAAAPAKPEPTATPEAVAPKPTPAPKPAPAADTAPKSTDAAPKGTADAAPTGKHAAKEEPARKPTPASKNAAAGGKGTSAKPQPPSGPAGGPKKQD</sequence>
<dbReference type="PATRIC" id="fig|1441923.3.peg.119"/>
<dbReference type="Proteomes" id="UP000037712">
    <property type="component" value="Unassembled WGS sequence"/>
</dbReference>
<dbReference type="EMBL" id="AZYO01000001">
    <property type="protein sequence ID" value="KOS58105.1"/>
    <property type="molecule type" value="Genomic_DNA"/>
</dbReference>
<gene>
    <name evidence="3" type="ORF">Z051_00550</name>
</gene>
<reference evidence="3 4" key="1">
    <citation type="journal article" date="2015" name="Genome Announc.">
        <title>Draft Genome Sequence of Rhodococcus rhodochrous Strain KG-21, a Soil Isolate from Oil Fields of Krishna-Godavari Basin, India.</title>
        <authorList>
            <person name="Dawar C."/>
            <person name="Aggarwal R.K."/>
        </authorList>
    </citation>
    <scope>NUCLEOTIDE SEQUENCE [LARGE SCALE GENOMIC DNA]</scope>
    <source>
        <strain evidence="3 4">KG-21</strain>
    </source>
</reference>
<proteinExistence type="predicted"/>
<feature type="region of interest" description="Disordered" evidence="1">
    <location>
        <begin position="1"/>
        <end position="23"/>
    </location>
</feature>
<comment type="caution">
    <text evidence="3">The sequence shown here is derived from an EMBL/GenBank/DDBJ whole genome shotgun (WGS) entry which is preliminary data.</text>
</comment>
<evidence type="ECO:0000313" key="3">
    <source>
        <dbReference type="EMBL" id="KOS58105.1"/>
    </source>
</evidence>
<feature type="compositionally biased region" description="Low complexity" evidence="1">
    <location>
        <begin position="210"/>
        <end position="223"/>
    </location>
</feature>
<evidence type="ECO:0000313" key="4">
    <source>
        <dbReference type="Proteomes" id="UP000037712"/>
    </source>
</evidence>
<protein>
    <submittedName>
        <fullName evidence="3">Alginate biosynthesis protein AlgP</fullName>
    </submittedName>
</protein>
<keyword evidence="2" id="KW-0472">Membrane</keyword>
<evidence type="ECO:0000256" key="2">
    <source>
        <dbReference type="SAM" id="Phobius"/>
    </source>
</evidence>
<keyword evidence="2" id="KW-0812">Transmembrane</keyword>
<organism evidence="3 4">
    <name type="scientific">Rhodococcus rhodochrous KG-21</name>
    <dbReference type="NCBI Taxonomy" id="1441923"/>
    <lineage>
        <taxon>Bacteria</taxon>
        <taxon>Bacillati</taxon>
        <taxon>Actinomycetota</taxon>
        <taxon>Actinomycetes</taxon>
        <taxon>Mycobacteriales</taxon>
        <taxon>Nocardiaceae</taxon>
        <taxon>Rhodococcus</taxon>
    </lineage>
</organism>
<feature type="region of interest" description="Disordered" evidence="1">
    <location>
        <begin position="115"/>
        <end position="277"/>
    </location>
</feature>
<accession>A0A0M8PMQ7</accession>
<dbReference type="AlphaFoldDB" id="A0A0M8PMQ7"/>
<reference evidence="4" key="2">
    <citation type="submission" date="2015-01" db="EMBL/GenBank/DDBJ databases">
        <title>Draft genome sequence of potential hydrocarbon metabolising strain of Rhodococcus rhodochrous.</title>
        <authorList>
            <person name="Aggarwal R.K."/>
            <person name="Dawar C."/>
        </authorList>
    </citation>
    <scope>NUCLEOTIDE SEQUENCE [LARGE SCALE GENOMIC DNA]</scope>
    <source>
        <strain evidence="4">KG-21</strain>
    </source>
</reference>
<keyword evidence="2" id="KW-1133">Transmembrane helix</keyword>
<evidence type="ECO:0000256" key="1">
    <source>
        <dbReference type="SAM" id="MobiDB-lite"/>
    </source>
</evidence>
<feature type="transmembrane region" description="Helical" evidence="2">
    <location>
        <begin position="88"/>
        <end position="106"/>
    </location>
</feature>